<dbReference type="InterPro" id="IPR005843">
    <property type="entry name" value="A-D-PHexomutase_C"/>
</dbReference>
<dbReference type="RefSeq" id="WP_099185537.1">
    <property type="nucleotide sequence ID" value="NZ_BEWI01000030.1"/>
</dbReference>
<feature type="domain" description="Alpha-D-phosphohexomutase alpha/beta/alpha" evidence="9">
    <location>
        <begin position="10"/>
        <end position="138"/>
    </location>
</feature>
<evidence type="ECO:0000256" key="7">
    <source>
        <dbReference type="RuleBase" id="RU004326"/>
    </source>
</evidence>
<evidence type="ECO:0000259" key="8">
    <source>
        <dbReference type="Pfam" id="PF00408"/>
    </source>
</evidence>
<comment type="similarity">
    <text evidence="2 7">Belongs to the phosphohexose mutase family.</text>
</comment>
<reference evidence="12 13" key="2">
    <citation type="journal article" date="2013" name="Environ. Sci. Technol.">
        <title>The 4-tert-butylphenol-utilizing bacterium Sphingobium fuliginis OMI can degrade bisphenols via phenolic ring hydroxylation and meta-cleavage pathway.</title>
        <authorList>
            <person name="Ogata Y."/>
            <person name="Goda S."/>
            <person name="Toyama T."/>
            <person name="Sei K."/>
            <person name="Ike M."/>
        </authorList>
    </citation>
    <scope>NUCLEOTIDE SEQUENCE [LARGE SCALE GENOMIC DNA]</scope>
    <source>
        <strain evidence="12 13">OMI</strain>
    </source>
</reference>
<reference evidence="12 13" key="1">
    <citation type="journal article" date="2013" name="Biodegradation">
        <title>Occurrence of 4-tert-butylphenol (4-t-BP) biodegradation in an aquatic sample caused by the presence of Spirodela polyrrhiza and isolation of a 4-t-BP-utilizing bacterium.</title>
        <authorList>
            <person name="Ogata Y."/>
            <person name="Toyama T."/>
            <person name="Yu N."/>
            <person name="Wang X."/>
            <person name="Sei K."/>
            <person name="Ike M."/>
        </authorList>
    </citation>
    <scope>NUCLEOTIDE SEQUENCE [LARGE SCALE GENOMIC DNA]</scope>
    <source>
        <strain evidence="12 13">OMI</strain>
    </source>
</reference>
<dbReference type="Gene3D" id="3.30.310.50">
    <property type="entry name" value="Alpha-D-phosphohexomutase, C-terminal domain"/>
    <property type="match status" value="1"/>
</dbReference>
<sequence length="483" mass="51762">MAHRFHPTLLREYDIRGVVGRTLGEGDAYAVGRSFGTIVRQAAVRQAGVEQAGVRRGGGSRVAVGYDGRLSSPALEQAVVQGLQDSGADVVRIGLGPTPMLYYAEAVLDVDGGIHITGSHNPPDHNGFKLVLQHEAFFGAAIAKLGAMAAAGDWSTAGSGGGSEGGGRVENVDIMDRYAARLVERFDGAAWRIGWDAGNGAAGPVVDKLVKLLPGEHHVLFTQIDGHFPHHHPDPTVEANLADLKALVRSKKLDFGVAFDGDGDRIGVVDGRGRVIWGDQLLGIFAELVLKDRPNATIVADVKASQALFDRIAALGGRPLMWKTGHSLIKSKMKEIAAPLGGEMTGHLFFADDYYGFDDGLYAAVRLIRGLTRLGRSVTALRDEMPAMVNTPEIRFPVEESRKFAVVEEVRARLQALGASVDETDGLRVGTRDGWWLLRASNTQDSLVIRAEAKDEEGLARLIAEIDAQLADSGVIRISEDDS</sequence>
<evidence type="ECO:0000313" key="13">
    <source>
        <dbReference type="Proteomes" id="UP000221538"/>
    </source>
</evidence>
<comment type="cofactor">
    <cofactor evidence="1">
        <name>Mg(2+)</name>
        <dbReference type="ChEBI" id="CHEBI:18420"/>
    </cofactor>
</comment>
<evidence type="ECO:0000313" key="12">
    <source>
        <dbReference type="EMBL" id="GAY20537.1"/>
    </source>
</evidence>
<evidence type="ECO:0000256" key="4">
    <source>
        <dbReference type="ARBA" id="ARBA00022723"/>
    </source>
</evidence>
<accession>A0A292ZAN5</accession>
<comment type="caution">
    <text evidence="12">The sequence shown here is derived from an EMBL/GenBank/DDBJ whole genome shotgun (WGS) entry which is preliminary data.</text>
</comment>
<dbReference type="InterPro" id="IPR005845">
    <property type="entry name" value="A-D-PHexomutase_a/b/a-II"/>
</dbReference>
<dbReference type="Pfam" id="PF02879">
    <property type="entry name" value="PGM_PMM_II"/>
    <property type="match status" value="1"/>
</dbReference>
<dbReference type="AlphaFoldDB" id="A0A292ZAN5"/>
<organism evidence="12 13">
    <name type="scientific">Sphingobium fuliginis (strain ATCC 27551)</name>
    <dbReference type="NCBI Taxonomy" id="336203"/>
    <lineage>
        <taxon>Bacteria</taxon>
        <taxon>Pseudomonadati</taxon>
        <taxon>Pseudomonadota</taxon>
        <taxon>Alphaproteobacteria</taxon>
        <taxon>Sphingomonadales</taxon>
        <taxon>Sphingomonadaceae</taxon>
        <taxon>Sphingobium</taxon>
    </lineage>
</organism>
<dbReference type="PROSITE" id="PS00710">
    <property type="entry name" value="PGM_PMM"/>
    <property type="match status" value="1"/>
</dbReference>
<dbReference type="CDD" id="cd03089">
    <property type="entry name" value="PMM_PGM"/>
    <property type="match status" value="1"/>
</dbReference>
<dbReference type="EC" id="5.4.2.8" evidence="12"/>
<dbReference type="Pfam" id="PF02878">
    <property type="entry name" value="PGM_PMM_I"/>
    <property type="match status" value="1"/>
</dbReference>
<evidence type="ECO:0000256" key="1">
    <source>
        <dbReference type="ARBA" id="ARBA00001946"/>
    </source>
</evidence>
<dbReference type="InterPro" id="IPR016066">
    <property type="entry name" value="A-D-PHexomutase_CS"/>
</dbReference>
<dbReference type="InterPro" id="IPR016055">
    <property type="entry name" value="A-D-PHexomutase_a/b/a-I/II/III"/>
</dbReference>
<feature type="domain" description="Alpha-D-phosphohexomutase alpha/beta/alpha" evidence="10">
    <location>
        <begin position="177"/>
        <end position="273"/>
    </location>
</feature>
<evidence type="ECO:0000256" key="6">
    <source>
        <dbReference type="ARBA" id="ARBA00023235"/>
    </source>
</evidence>
<dbReference type="Proteomes" id="UP000221538">
    <property type="component" value="Unassembled WGS sequence"/>
</dbReference>
<evidence type="ECO:0000259" key="10">
    <source>
        <dbReference type="Pfam" id="PF02879"/>
    </source>
</evidence>
<keyword evidence="4 7" id="KW-0479">Metal-binding</keyword>
<dbReference type="InterPro" id="IPR005841">
    <property type="entry name" value="Alpha-D-phosphohexomutase_SF"/>
</dbReference>
<proteinExistence type="inferred from homology"/>
<dbReference type="PANTHER" id="PTHR43771">
    <property type="entry name" value="PHOSPHOMANNOMUTASE"/>
    <property type="match status" value="1"/>
</dbReference>
<dbReference type="PANTHER" id="PTHR43771:SF2">
    <property type="entry name" value="PHOSPHOMANNOMUTASE_PHOSPHOGLUCOMUTASE"/>
    <property type="match status" value="1"/>
</dbReference>
<dbReference type="NCBIfam" id="NF046027">
    <property type="entry name" value="PhglucPhmanMutPgmG"/>
    <property type="match status" value="1"/>
</dbReference>
<feature type="domain" description="Alpha-D-phosphohexomutase C-terminal" evidence="8">
    <location>
        <begin position="393"/>
        <end position="468"/>
    </location>
</feature>
<dbReference type="Pfam" id="PF02880">
    <property type="entry name" value="PGM_PMM_III"/>
    <property type="match status" value="1"/>
</dbReference>
<feature type="domain" description="Alpha-D-phosphohexomutase alpha/beta/alpha" evidence="11">
    <location>
        <begin position="277"/>
        <end position="385"/>
    </location>
</feature>
<dbReference type="InterPro" id="IPR005844">
    <property type="entry name" value="A-D-PHexomutase_a/b/a-I"/>
</dbReference>
<evidence type="ECO:0000259" key="11">
    <source>
        <dbReference type="Pfam" id="PF02880"/>
    </source>
</evidence>
<evidence type="ECO:0000259" key="9">
    <source>
        <dbReference type="Pfam" id="PF02878"/>
    </source>
</evidence>
<evidence type="ECO:0000256" key="2">
    <source>
        <dbReference type="ARBA" id="ARBA00010231"/>
    </source>
</evidence>
<dbReference type="Pfam" id="PF00408">
    <property type="entry name" value="PGM_PMM_IV"/>
    <property type="match status" value="1"/>
</dbReference>
<dbReference type="InterPro" id="IPR005846">
    <property type="entry name" value="A-D-PHexomutase_a/b/a-III"/>
</dbReference>
<dbReference type="Gene3D" id="3.40.120.10">
    <property type="entry name" value="Alpha-D-Glucose-1,6-Bisphosphate, subunit A, domain 3"/>
    <property type="match status" value="3"/>
</dbReference>
<name>A0A292ZAN5_SPHSA</name>
<keyword evidence="6 12" id="KW-0413">Isomerase</keyword>
<evidence type="ECO:0000256" key="5">
    <source>
        <dbReference type="ARBA" id="ARBA00022842"/>
    </source>
</evidence>
<dbReference type="InterPro" id="IPR036900">
    <property type="entry name" value="A-D-PHexomutase_C_sf"/>
</dbReference>
<dbReference type="GO" id="GO:0004615">
    <property type="term" value="F:phosphomannomutase activity"/>
    <property type="evidence" value="ECO:0007669"/>
    <property type="project" value="UniProtKB-EC"/>
</dbReference>
<dbReference type="SUPFAM" id="SSF53738">
    <property type="entry name" value="Phosphoglucomutase, first 3 domains"/>
    <property type="match status" value="3"/>
</dbReference>
<dbReference type="PRINTS" id="PR00509">
    <property type="entry name" value="PGMPMM"/>
</dbReference>
<dbReference type="GO" id="GO:0000287">
    <property type="term" value="F:magnesium ion binding"/>
    <property type="evidence" value="ECO:0007669"/>
    <property type="project" value="InterPro"/>
</dbReference>
<keyword evidence="3" id="KW-0597">Phosphoprotein</keyword>
<dbReference type="GO" id="GO:0005975">
    <property type="term" value="P:carbohydrate metabolic process"/>
    <property type="evidence" value="ECO:0007669"/>
    <property type="project" value="InterPro"/>
</dbReference>
<keyword evidence="5 7" id="KW-0460">Magnesium</keyword>
<protein>
    <submittedName>
        <fullName evidence="12">Phosphomannomutase</fullName>
        <ecNumber evidence="12">5.4.2.8</ecNumber>
    </submittedName>
</protein>
<dbReference type="EMBL" id="BEWI01000030">
    <property type="protein sequence ID" value="GAY20537.1"/>
    <property type="molecule type" value="Genomic_DNA"/>
</dbReference>
<evidence type="ECO:0000256" key="3">
    <source>
        <dbReference type="ARBA" id="ARBA00022553"/>
    </source>
</evidence>
<dbReference type="SUPFAM" id="SSF55957">
    <property type="entry name" value="Phosphoglucomutase, C-terminal domain"/>
    <property type="match status" value="1"/>
</dbReference>
<gene>
    <name evidence="12" type="ORF">SFOMI_1062</name>
</gene>